<keyword evidence="1" id="KW-0812">Transmembrane</keyword>
<sequence length="105" mass="12425">MRSSCRNKKNSSELNITFSSKVAPCHRLFITKVLCQRVVEFCVLLICHLLWITQPYSLHIIQKFPFMGCFCDFLCFGLLLSFLILFFFFRFFLRRAAFSGFLFIT</sequence>
<evidence type="ECO:0000313" key="2">
    <source>
        <dbReference type="EMBL" id="MBA4639133.1"/>
    </source>
</evidence>
<evidence type="ECO:0000256" key="1">
    <source>
        <dbReference type="SAM" id="Phobius"/>
    </source>
</evidence>
<dbReference type="AlphaFoldDB" id="A0A7C8ZD61"/>
<keyword evidence="1" id="KW-0472">Membrane</keyword>
<dbReference type="EMBL" id="GISG01112315">
    <property type="protein sequence ID" value="MBA4639133.1"/>
    <property type="molecule type" value="Transcribed_RNA"/>
</dbReference>
<reference evidence="2" key="1">
    <citation type="journal article" date="2013" name="J. Plant Res.">
        <title>Effect of fungi and light on seed germination of three Opuntia species from semiarid lands of central Mexico.</title>
        <authorList>
            <person name="Delgado-Sanchez P."/>
            <person name="Jimenez-Bremont J.F."/>
            <person name="Guerrero-Gonzalez Mde L."/>
            <person name="Flores J."/>
        </authorList>
    </citation>
    <scope>NUCLEOTIDE SEQUENCE</scope>
    <source>
        <tissue evidence="2">Cladode</tissue>
    </source>
</reference>
<proteinExistence type="predicted"/>
<organism evidence="2">
    <name type="scientific">Opuntia streptacantha</name>
    <name type="common">Prickly pear cactus</name>
    <name type="synonym">Opuntia cardona</name>
    <dbReference type="NCBI Taxonomy" id="393608"/>
    <lineage>
        <taxon>Eukaryota</taxon>
        <taxon>Viridiplantae</taxon>
        <taxon>Streptophyta</taxon>
        <taxon>Embryophyta</taxon>
        <taxon>Tracheophyta</taxon>
        <taxon>Spermatophyta</taxon>
        <taxon>Magnoliopsida</taxon>
        <taxon>eudicotyledons</taxon>
        <taxon>Gunneridae</taxon>
        <taxon>Pentapetalae</taxon>
        <taxon>Caryophyllales</taxon>
        <taxon>Cactineae</taxon>
        <taxon>Cactaceae</taxon>
        <taxon>Opuntioideae</taxon>
        <taxon>Opuntia</taxon>
    </lineage>
</organism>
<protein>
    <submittedName>
        <fullName evidence="2">Uncharacterized protein</fullName>
    </submittedName>
</protein>
<feature type="transmembrane region" description="Helical" evidence="1">
    <location>
        <begin position="64"/>
        <end position="89"/>
    </location>
</feature>
<feature type="transmembrane region" description="Helical" evidence="1">
    <location>
        <begin position="34"/>
        <end position="52"/>
    </location>
</feature>
<keyword evidence="1" id="KW-1133">Transmembrane helix</keyword>
<name>A0A7C8ZD61_OPUST</name>
<reference evidence="2" key="2">
    <citation type="submission" date="2020-07" db="EMBL/GenBank/DDBJ databases">
        <authorList>
            <person name="Vera ALvarez R."/>
            <person name="Arias-Moreno D.M."/>
            <person name="Jimenez-Jacinto V."/>
            <person name="Jimenez-Bremont J.F."/>
            <person name="Swaminathan K."/>
            <person name="Moose S.P."/>
            <person name="Guerrero-Gonzalez M.L."/>
            <person name="Marino-Ramirez L."/>
            <person name="Landsman D."/>
            <person name="Rodriguez-Kessler M."/>
            <person name="Delgado-Sanchez P."/>
        </authorList>
    </citation>
    <scope>NUCLEOTIDE SEQUENCE</scope>
    <source>
        <tissue evidence="2">Cladode</tissue>
    </source>
</reference>
<accession>A0A7C8ZD61</accession>